<accession>A0A022Q9I7</accession>
<dbReference type="EMBL" id="KI632119">
    <property type="protein sequence ID" value="EYU24606.1"/>
    <property type="molecule type" value="Genomic_DNA"/>
</dbReference>
<evidence type="ECO:0000256" key="1">
    <source>
        <dbReference type="ARBA" id="ARBA00009861"/>
    </source>
</evidence>
<evidence type="ECO:0000256" key="3">
    <source>
        <dbReference type="ARBA" id="ARBA00023315"/>
    </source>
</evidence>
<dbReference type="GO" id="GO:0016747">
    <property type="term" value="F:acyltransferase activity, transferring groups other than amino-acyl groups"/>
    <property type="evidence" value="ECO:0000318"/>
    <property type="project" value="GO_Central"/>
</dbReference>
<evidence type="ECO:0000313" key="7">
    <source>
        <dbReference type="EMBL" id="EYU24606.1"/>
    </source>
</evidence>
<dbReference type="GO" id="GO:0050266">
    <property type="term" value="F:rosmarinate synthase activity"/>
    <property type="evidence" value="ECO:0007669"/>
    <property type="project" value="UniProtKB-EC"/>
</dbReference>
<protein>
    <recommendedName>
        <fullName evidence="6">Rosmarinate synthase</fullName>
        <ecNumber evidence="5">2.3.1.140</ecNumber>
    </recommendedName>
</protein>
<dbReference type="PANTHER" id="PTHR31642">
    <property type="entry name" value="TRICHOTHECENE 3-O-ACETYLTRANSFERASE"/>
    <property type="match status" value="1"/>
</dbReference>
<keyword evidence="2" id="KW-0808">Transferase</keyword>
<keyword evidence="8" id="KW-1185">Reference proteome</keyword>
<name>A0A022Q9I7_ERYGU</name>
<dbReference type="PANTHER" id="PTHR31642:SF11">
    <property type="entry name" value="SHIKIMATE O-HYDROXYCINNAMOYLTRANSFERASE"/>
    <property type="match status" value="1"/>
</dbReference>
<dbReference type="STRING" id="4155.A0A022Q9I7"/>
<organism evidence="7 8">
    <name type="scientific">Erythranthe guttata</name>
    <name type="common">Yellow monkey flower</name>
    <name type="synonym">Mimulus guttatus</name>
    <dbReference type="NCBI Taxonomy" id="4155"/>
    <lineage>
        <taxon>Eukaryota</taxon>
        <taxon>Viridiplantae</taxon>
        <taxon>Streptophyta</taxon>
        <taxon>Embryophyta</taxon>
        <taxon>Tracheophyta</taxon>
        <taxon>Spermatophyta</taxon>
        <taxon>Magnoliopsida</taxon>
        <taxon>eudicotyledons</taxon>
        <taxon>Gunneridae</taxon>
        <taxon>Pentapetalae</taxon>
        <taxon>asterids</taxon>
        <taxon>lamiids</taxon>
        <taxon>Lamiales</taxon>
        <taxon>Phrymaceae</taxon>
        <taxon>Erythranthe</taxon>
    </lineage>
</organism>
<keyword evidence="3" id="KW-0012">Acyltransferase</keyword>
<dbReference type="AlphaFoldDB" id="A0A022Q9I7"/>
<dbReference type="EC" id="2.3.1.140" evidence="5"/>
<dbReference type="FunFam" id="3.30.559.10:FF:000008">
    <property type="entry name" value="Tryptamine hydroxycinnamoyl transferase"/>
    <property type="match status" value="1"/>
</dbReference>
<comment type="catalytic activity">
    <reaction evidence="4">
        <text>(2R)-3-(3,4-dihydroxyphenyl)lactate + (E)-caffeoyl-CoA = (R)-rosmarinate + CoA</text>
        <dbReference type="Rhea" id="RHEA:22344"/>
        <dbReference type="ChEBI" id="CHEBI:57287"/>
        <dbReference type="ChEBI" id="CHEBI:71492"/>
        <dbReference type="ChEBI" id="CHEBI:71493"/>
        <dbReference type="ChEBI" id="CHEBI:87136"/>
        <dbReference type="EC" id="2.3.1.140"/>
    </reaction>
</comment>
<evidence type="ECO:0000256" key="2">
    <source>
        <dbReference type="ARBA" id="ARBA00022679"/>
    </source>
</evidence>
<dbReference type="FunFam" id="3.30.559.10:FF:000015">
    <property type="entry name" value="Spermidine hydroxycinnamoyl transferase"/>
    <property type="match status" value="1"/>
</dbReference>
<evidence type="ECO:0000256" key="6">
    <source>
        <dbReference type="ARBA" id="ARBA00073413"/>
    </source>
</evidence>
<proteinExistence type="inferred from homology"/>
<dbReference type="Pfam" id="PF02458">
    <property type="entry name" value="Transferase"/>
    <property type="match status" value="1"/>
</dbReference>
<dbReference type="InterPro" id="IPR023213">
    <property type="entry name" value="CAT-like_dom_sf"/>
</dbReference>
<dbReference type="InterPro" id="IPR050317">
    <property type="entry name" value="Plant_Fungal_Acyltransferase"/>
</dbReference>
<gene>
    <name evidence="7" type="ORF">MIMGU_mgv1a005249mg</name>
</gene>
<evidence type="ECO:0000256" key="5">
    <source>
        <dbReference type="ARBA" id="ARBA00066415"/>
    </source>
</evidence>
<comment type="similarity">
    <text evidence="1">Belongs to the plant acyltransferase family.</text>
</comment>
<evidence type="ECO:0000256" key="4">
    <source>
        <dbReference type="ARBA" id="ARBA00051052"/>
    </source>
</evidence>
<evidence type="ECO:0000313" key="8">
    <source>
        <dbReference type="Proteomes" id="UP000030748"/>
    </source>
</evidence>
<dbReference type="Gene3D" id="3.30.559.10">
    <property type="entry name" value="Chloramphenicol acetyltransferase-like domain"/>
    <property type="match status" value="2"/>
</dbReference>
<reference evidence="7 8" key="1">
    <citation type="journal article" date="2013" name="Proc. Natl. Acad. Sci. U.S.A.">
        <title>Fine-scale variation in meiotic recombination in Mimulus inferred from population shotgun sequencing.</title>
        <authorList>
            <person name="Hellsten U."/>
            <person name="Wright K.M."/>
            <person name="Jenkins J."/>
            <person name="Shu S."/>
            <person name="Yuan Y."/>
            <person name="Wessler S.R."/>
            <person name="Schmutz J."/>
            <person name="Willis J.H."/>
            <person name="Rokhsar D.S."/>
        </authorList>
    </citation>
    <scope>NUCLEOTIDE SEQUENCE [LARGE SCALE GENOMIC DNA]</scope>
    <source>
        <strain evidence="8">cv. DUN x IM62</strain>
    </source>
</reference>
<dbReference type="Proteomes" id="UP000030748">
    <property type="component" value="Unassembled WGS sequence"/>
</dbReference>
<sequence>MGHEPNIEDYYHRCPITFKQVSQLSKKKKKKTLVSLSKNLSCFFPAEKVNHMKITVKKSTMVAPNAATPSGKLWLSNVDLVTATTYHTRSVYFYRFNGAADFFDPAVLMAALSRVLVEYYPIAGRLTRDEDGRISINCTGEGALFVEAECDGEIDDLGGFAPRPDLSLNPAVDYSLGISTYPLLLIQLTRFKCGGVCLGHGNQHHLSDGPAALRFTKTWFDLARSLATSTATVTTAADAPPFMDRTLLRARDPPQPRFTHIEYHRGGNLQPLLASEKTYSVFKLTSDQINALKAKCNVDGGNGPFPAARYTTFEVLAGHVWRCVSEARGLPGDQETKLYVSTDGRSRLSPPLPPGYFGNVNFSATAVSLCGQLRSNNVCFAAGKTREAIARMDDEYLRSAIDYLEVQPDISAIARGPGTYNSPNLGIISWLRLPVYEADFGWGNPVHVGLAAAPPEGKCHLLPSPASDGSLLVSISLAKEHMRLFEKLLFHV</sequence>
<dbReference type="eggNOG" id="ENOG502QTJX">
    <property type="taxonomic scope" value="Eukaryota"/>
</dbReference>